<evidence type="ECO:0000313" key="1">
    <source>
        <dbReference type="EMBL" id="MBB1153501.1"/>
    </source>
</evidence>
<gene>
    <name evidence="1" type="ORF">H4281_10205</name>
</gene>
<dbReference type="Proteomes" id="UP000526734">
    <property type="component" value="Unassembled WGS sequence"/>
</dbReference>
<organism evidence="1 2">
    <name type="scientific">Amycolatopsis dendrobii</name>
    <dbReference type="NCBI Taxonomy" id="2760662"/>
    <lineage>
        <taxon>Bacteria</taxon>
        <taxon>Bacillati</taxon>
        <taxon>Actinomycetota</taxon>
        <taxon>Actinomycetes</taxon>
        <taxon>Pseudonocardiales</taxon>
        <taxon>Pseudonocardiaceae</taxon>
        <taxon>Amycolatopsis</taxon>
    </lineage>
</organism>
<protein>
    <submittedName>
        <fullName evidence="1">Uncharacterized protein</fullName>
    </submittedName>
</protein>
<dbReference type="AlphaFoldDB" id="A0A7W3VUL4"/>
<sequence>MSSLPLPGAKEAELMAKVGTGVVQGIRKASQLPPWPDARDALLDLHAILREWCDAAEEARSYAQSLARAREARNSGDPMLAVHERVGNLAEARLGAVGFAEVVFRDTTAVLRGPVSAWLKLRRSRKRRAERRGLRMLMSVYCPSLLDQFEQAVAARYQWIREHRKNFDRWFDDSRSDVEVNQILSEMDATRTALLEAANQLREFITANYPLPGATTAH</sequence>
<proteinExistence type="predicted"/>
<dbReference type="EMBL" id="JACGZW010000003">
    <property type="protein sequence ID" value="MBB1153501.1"/>
    <property type="molecule type" value="Genomic_DNA"/>
</dbReference>
<reference evidence="1 2" key="1">
    <citation type="submission" date="2020-08" db="EMBL/GenBank/DDBJ databases">
        <title>Amycolatopsis sp. nov. DR6-1 isolated from Dendrobium heterocarpum.</title>
        <authorList>
            <person name="Tedsree N."/>
            <person name="Kuncharoen N."/>
            <person name="Likhitwitayawuid K."/>
            <person name="Tanasupawat S."/>
        </authorList>
    </citation>
    <scope>NUCLEOTIDE SEQUENCE [LARGE SCALE GENOMIC DNA]</scope>
    <source>
        <strain evidence="1 2">DR6-1</strain>
    </source>
</reference>
<comment type="caution">
    <text evidence="1">The sequence shown here is derived from an EMBL/GenBank/DDBJ whole genome shotgun (WGS) entry which is preliminary data.</text>
</comment>
<evidence type="ECO:0000313" key="2">
    <source>
        <dbReference type="Proteomes" id="UP000526734"/>
    </source>
</evidence>
<keyword evidence="2" id="KW-1185">Reference proteome</keyword>
<accession>A0A7W3VUL4</accession>
<dbReference type="RefSeq" id="WP_182890622.1">
    <property type="nucleotide sequence ID" value="NZ_JACGZW010000003.1"/>
</dbReference>
<name>A0A7W3VUL4_9PSEU</name>